<protein>
    <submittedName>
        <fullName evidence="2">XRE family transcriptional regulator</fullName>
    </submittedName>
</protein>
<dbReference type="EMBL" id="JBBMFK010000025">
    <property type="protein sequence ID" value="MEQ2444439.1"/>
    <property type="molecule type" value="Genomic_DNA"/>
</dbReference>
<dbReference type="RefSeq" id="WP_294516420.1">
    <property type="nucleotide sequence ID" value="NZ_JBBMFK010000025.1"/>
</dbReference>
<organism evidence="2 3">
    <name type="scientific">Pseudoflavonifractor intestinihominis</name>
    <dbReference type="NCBI Taxonomy" id="3133171"/>
    <lineage>
        <taxon>Bacteria</taxon>
        <taxon>Bacillati</taxon>
        <taxon>Bacillota</taxon>
        <taxon>Clostridia</taxon>
        <taxon>Eubacteriales</taxon>
        <taxon>Oscillospiraceae</taxon>
        <taxon>Pseudoflavonifractor</taxon>
    </lineage>
</organism>
<feature type="region of interest" description="Disordered" evidence="1">
    <location>
        <begin position="98"/>
        <end position="119"/>
    </location>
</feature>
<comment type="caution">
    <text evidence="2">The sequence shown here is derived from an EMBL/GenBank/DDBJ whole genome shotgun (WGS) entry which is preliminary data.</text>
</comment>
<sequence length="119" mass="13162">MKTESGKKRERRLNTLMRRMERLAGGRVNDAVKLAFLDGERVDEIDNLDLSALTEFKRSGNGTVEIKLMDRVAVLEKIAAMLERGEEDEADAFLRALERPGDQCAGTEPGGESVPGRGE</sequence>
<gene>
    <name evidence="2" type="ORF">WMO64_13315</name>
</gene>
<reference evidence="2 3" key="1">
    <citation type="submission" date="2024-03" db="EMBL/GenBank/DDBJ databases">
        <title>Human intestinal bacterial collection.</title>
        <authorList>
            <person name="Pauvert C."/>
            <person name="Hitch T.C.A."/>
            <person name="Clavel T."/>
        </authorList>
    </citation>
    <scope>NUCLEOTIDE SEQUENCE [LARGE SCALE GENOMIC DNA]</scope>
    <source>
        <strain evidence="2 3">CLA-AP-H29</strain>
    </source>
</reference>
<keyword evidence="3" id="KW-1185">Reference proteome</keyword>
<evidence type="ECO:0000313" key="2">
    <source>
        <dbReference type="EMBL" id="MEQ2444439.1"/>
    </source>
</evidence>
<dbReference type="Proteomes" id="UP001464378">
    <property type="component" value="Unassembled WGS sequence"/>
</dbReference>
<evidence type="ECO:0000313" key="3">
    <source>
        <dbReference type="Proteomes" id="UP001464378"/>
    </source>
</evidence>
<evidence type="ECO:0000256" key="1">
    <source>
        <dbReference type="SAM" id="MobiDB-lite"/>
    </source>
</evidence>
<proteinExistence type="predicted"/>
<name>A0ABV1EAV1_9FIRM</name>
<accession>A0ABV1EAV1</accession>